<accession>A0A6G1I1W7</accession>
<sequence length="55" mass="6169">MIEAIIISPNFAGKTSLARARLVNKALKEEIAAIHAWTAKCYTPEEWEKKKGQNV</sequence>
<reference evidence="2" key="1">
    <citation type="journal article" date="2020" name="Stud. Mycol.">
        <title>101 Dothideomycetes genomes: a test case for predicting lifestyles and emergence of pathogens.</title>
        <authorList>
            <person name="Haridas S."/>
            <person name="Albert R."/>
            <person name="Binder M."/>
            <person name="Bloem J."/>
            <person name="Labutti K."/>
            <person name="Salamov A."/>
            <person name="Andreopoulos B."/>
            <person name="Baker S."/>
            <person name="Barry K."/>
            <person name="Bills G."/>
            <person name="Bluhm B."/>
            <person name="Cannon C."/>
            <person name="Castanera R."/>
            <person name="Culley D."/>
            <person name="Daum C."/>
            <person name="Ezra D."/>
            <person name="Gonzalez J."/>
            <person name="Henrissat B."/>
            <person name="Kuo A."/>
            <person name="Liang C."/>
            <person name="Lipzen A."/>
            <person name="Lutzoni F."/>
            <person name="Magnuson J."/>
            <person name="Mondo S."/>
            <person name="Nolan M."/>
            <person name="Ohm R."/>
            <person name="Pangilinan J."/>
            <person name="Park H.-J."/>
            <person name="Ramirez L."/>
            <person name="Alfaro M."/>
            <person name="Sun H."/>
            <person name="Tritt A."/>
            <person name="Yoshinaga Y."/>
            <person name="Zwiers L.-H."/>
            <person name="Turgeon B."/>
            <person name="Goodwin S."/>
            <person name="Spatafora J."/>
            <person name="Crous P."/>
            <person name="Grigoriev I."/>
        </authorList>
    </citation>
    <scope>NUCLEOTIDE SEQUENCE</scope>
    <source>
        <strain evidence="2">CBS 262.69</strain>
    </source>
</reference>
<dbReference type="InterPro" id="IPR045115">
    <property type="entry name" value="BOL2"/>
</dbReference>
<dbReference type="GO" id="GO:0051604">
    <property type="term" value="P:protein maturation"/>
    <property type="evidence" value="ECO:0007669"/>
    <property type="project" value="InterPro"/>
</dbReference>
<dbReference type="GO" id="GO:0005829">
    <property type="term" value="C:cytosol"/>
    <property type="evidence" value="ECO:0007669"/>
    <property type="project" value="TreeGrafter"/>
</dbReference>
<dbReference type="SUPFAM" id="SSF82657">
    <property type="entry name" value="BolA-like"/>
    <property type="match status" value="1"/>
</dbReference>
<evidence type="ECO:0000313" key="2">
    <source>
        <dbReference type="EMBL" id="KAF2402184.1"/>
    </source>
</evidence>
<dbReference type="EMBL" id="ML996691">
    <property type="protein sequence ID" value="KAF2402184.1"/>
    <property type="molecule type" value="Genomic_DNA"/>
</dbReference>
<dbReference type="InterPro" id="IPR002634">
    <property type="entry name" value="BolA"/>
</dbReference>
<gene>
    <name evidence="2" type="ORF">EJ06DRAFT_528313</name>
</gene>
<proteinExistence type="inferred from homology"/>
<protein>
    <recommendedName>
        <fullName evidence="4">BolA-like protein</fullName>
    </recommendedName>
</protein>
<dbReference type="PIRSF" id="PIRSF003113">
    <property type="entry name" value="BolA"/>
    <property type="match status" value="1"/>
</dbReference>
<evidence type="ECO:0008006" key="4">
    <source>
        <dbReference type="Google" id="ProtNLM"/>
    </source>
</evidence>
<dbReference type="Pfam" id="PF01722">
    <property type="entry name" value="BolA"/>
    <property type="match status" value="1"/>
</dbReference>
<dbReference type="PANTHER" id="PTHR12735:SF27">
    <property type="entry name" value="BOLA-LIKE PROTEIN 2"/>
    <property type="match status" value="1"/>
</dbReference>
<dbReference type="Gene3D" id="3.30.300.90">
    <property type="entry name" value="BolA-like"/>
    <property type="match status" value="1"/>
</dbReference>
<dbReference type="GO" id="GO:0005634">
    <property type="term" value="C:nucleus"/>
    <property type="evidence" value="ECO:0007669"/>
    <property type="project" value="TreeGrafter"/>
</dbReference>
<keyword evidence="3" id="KW-1185">Reference proteome</keyword>
<name>A0A6G1I1W7_9PEZI</name>
<dbReference type="Proteomes" id="UP000799640">
    <property type="component" value="Unassembled WGS sequence"/>
</dbReference>
<organism evidence="2 3">
    <name type="scientific">Trichodelitschia bisporula</name>
    <dbReference type="NCBI Taxonomy" id="703511"/>
    <lineage>
        <taxon>Eukaryota</taxon>
        <taxon>Fungi</taxon>
        <taxon>Dikarya</taxon>
        <taxon>Ascomycota</taxon>
        <taxon>Pezizomycotina</taxon>
        <taxon>Dothideomycetes</taxon>
        <taxon>Dothideomycetes incertae sedis</taxon>
        <taxon>Phaeotrichales</taxon>
        <taxon>Phaeotrichaceae</taxon>
        <taxon>Trichodelitschia</taxon>
    </lineage>
</organism>
<dbReference type="InterPro" id="IPR036065">
    <property type="entry name" value="BolA-like_sf"/>
</dbReference>
<evidence type="ECO:0000313" key="3">
    <source>
        <dbReference type="Proteomes" id="UP000799640"/>
    </source>
</evidence>
<comment type="similarity">
    <text evidence="1">Belongs to the BolA/IbaG family.</text>
</comment>
<dbReference type="GO" id="GO:0006879">
    <property type="term" value="P:intracellular iron ion homeostasis"/>
    <property type="evidence" value="ECO:0007669"/>
    <property type="project" value="InterPro"/>
</dbReference>
<dbReference type="GO" id="GO:0051537">
    <property type="term" value="F:2 iron, 2 sulfur cluster binding"/>
    <property type="evidence" value="ECO:0007669"/>
    <property type="project" value="InterPro"/>
</dbReference>
<dbReference type="PANTHER" id="PTHR12735">
    <property type="entry name" value="BOLA-LIKE PROTEIN-RELATED"/>
    <property type="match status" value="1"/>
</dbReference>
<dbReference type="AlphaFoldDB" id="A0A6G1I1W7"/>
<dbReference type="OrthoDB" id="4983at2759"/>
<evidence type="ECO:0000256" key="1">
    <source>
        <dbReference type="RuleBase" id="RU003860"/>
    </source>
</evidence>